<evidence type="ECO:0000313" key="2">
    <source>
        <dbReference type="EMBL" id="MFC5379503.1"/>
    </source>
</evidence>
<dbReference type="RefSeq" id="WP_340266248.1">
    <property type="nucleotide sequence ID" value="NZ_JBBEOG010000001.1"/>
</dbReference>
<comment type="caution">
    <text evidence="2">The sequence shown here is derived from an EMBL/GenBank/DDBJ whole genome shotgun (WGS) entry which is preliminary data.</text>
</comment>
<keyword evidence="1" id="KW-0175">Coiled coil</keyword>
<feature type="coiled-coil region" evidence="1">
    <location>
        <begin position="49"/>
        <end position="109"/>
    </location>
</feature>
<keyword evidence="3" id="KW-1185">Reference proteome</keyword>
<dbReference type="EMBL" id="JBHSLD010000001">
    <property type="protein sequence ID" value="MFC5379503.1"/>
    <property type="molecule type" value="Genomic_DNA"/>
</dbReference>
<protein>
    <submittedName>
        <fullName evidence="2">Uncharacterized protein</fullName>
    </submittedName>
</protein>
<dbReference type="Proteomes" id="UP001596122">
    <property type="component" value="Unassembled WGS sequence"/>
</dbReference>
<gene>
    <name evidence="2" type="ORF">ACFPJ6_01735</name>
</gene>
<accession>A0ABW0GJ47</accession>
<name>A0ABW0GJ47_9MICO</name>
<sequence>MNATSVRRAAVVAVTLAVAAACVVLLGATGWLLAVEVLVLGVVVDLSLLLRAERRAAAARHRAREAARRASDQQRAATAESLAETRSGVEALDRRLDALADRLAEVAAAVREVGLVSDRLETGLRRVDDQCVSLRLEVDRATAAIADRAELLEAAEGTERA</sequence>
<organism evidence="2 3">
    <name type="scientific">Aquipuribacter nitratireducens</name>
    <dbReference type="NCBI Taxonomy" id="650104"/>
    <lineage>
        <taxon>Bacteria</taxon>
        <taxon>Bacillati</taxon>
        <taxon>Actinomycetota</taxon>
        <taxon>Actinomycetes</taxon>
        <taxon>Micrococcales</taxon>
        <taxon>Intrasporangiaceae</taxon>
        <taxon>Aquipuribacter</taxon>
    </lineage>
</organism>
<dbReference type="PROSITE" id="PS51257">
    <property type="entry name" value="PROKAR_LIPOPROTEIN"/>
    <property type="match status" value="1"/>
</dbReference>
<proteinExistence type="predicted"/>
<evidence type="ECO:0000313" key="3">
    <source>
        <dbReference type="Proteomes" id="UP001596122"/>
    </source>
</evidence>
<reference evidence="3" key="1">
    <citation type="journal article" date="2019" name="Int. J. Syst. Evol. Microbiol.">
        <title>The Global Catalogue of Microorganisms (GCM) 10K type strain sequencing project: providing services to taxonomists for standard genome sequencing and annotation.</title>
        <authorList>
            <consortium name="The Broad Institute Genomics Platform"/>
            <consortium name="The Broad Institute Genome Sequencing Center for Infectious Disease"/>
            <person name="Wu L."/>
            <person name="Ma J."/>
        </authorList>
    </citation>
    <scope>NUCLEOTIDE SEQUENCE [LARGE SCALE GENOMIC DNA]</scope>
    <source>
        <strain evidence="3">CCUG 43114</strain>
    </source>
</reference>
<evidence type="ECO:0000256" key="1">
    <source>
        <dbReference type="SAM" id="Coils"/>
    </source>
</evidence>